<dbReference type="Gene3D" id="2.40.30.10">
    <property type="entry name" value="Translation factors"/>
    <property type="match status" value="1"/>
</dbReference>
<dbReference type="InterPro" id="IPR001709">
    <property type="entry name" value="Flavoprot_Pyr_Nucl_cyt_Rdtase"/>
</dbReference>
<evidence type="ECO:0000313" key="3">
    <source>
        <dbReference type="EMBL" id="PQO43942.1"/>
    </source>
</evidence>
<dbReference type="PROSITE" id="PS51384">
    <property type="entry name" value="FAD_FR"/>
    <property type="match status" value="1"/>
</dbReference>
<dbReference type="Pfam" id="PF00175">
    <property type="entry name" value="NAD_binding_1"/>
    <property type="match status" value="1"/>
</dbReference>
<gene>
    <name evidence="3" type="ORF">C5Y93_22430</name>
</gene>
<evidence type="ECO:0000256" key="1">
    <source>
        <dbReference type="PIRSR" id="PIRSR006816-2"/>
    </source>
</evidence>
<keyword evidence="1" id="KW-0411">Iron-sulfur</keyword>
<keyword evidence="1" id="KW-0408">Iron</keyword>
<dbReference type="AlphaFoldDB" id="A0A2S8GHM1"/>
<dbReference type="InterPro" id="IPR019480">
    <property type="entry name" value="Dihydroorotate_DH_Fe-S-bd"/>
</dbReference>
<comment type="cofactor">
    <cofactor evidence="1">
        <name>[2Fe-2S] cluster</name>
        <dbReference type="ChEBI" id="CHEBI:190135"/>
    </cofactor>
    <text evidence="1">Binds 1 [2Fe-2S] cluster per subunit.</text>
</comment>
<dbReference type="InterPro" id="IPR039261">
    <property type="entry name" value="FNR_nucleotide-bd"/>
</dbReference>
<dbReference type="GO" id="GO:0046872">
    <property type="term" value="F:metal ion binding"/>
    <property type="evidence" value="ECO:0007669"/>
    <property type="project" value="UniProtKB-KW"/>
</dbReference>
<dbReference type="GO" id="GO:0050660">
    <property type="term" value="F:flavin adenine dinucleotide binding"/>
    <property type="evidence" value="ECO:0007669"/>
    <property type="project" value="InterPro"/>
</dbReference>
<dbReference type="PANTHER" id="PTHR43513:SF3">
    <property type="entry name" value="DIHYDROOROTATE DEHYDROGENASE B (NAD(+)), ELECTRON TRANSFER SUBUNIT-RELATED"/>
    <property type="match status" value="1"/>
</dbReference>
<evidence type="ECO:0000313" key="4">
    <source>
        <dbReference type="Proteomes" id="UP000237819"/>
    </source>
</evidence>
<feature type="binding site" evidence="1">
    <location>
        <position position="262"/>
    </location>
    <ligand>
        <name>[2Fe-2S] cluster</name>
        <dbReference type="ChEBI" id="CHEBI:190135"/>
    </ligand>
</feature>
<evidence type="ECO:0000259" key="2">
    <source>
        <dbReference type="PROSITE" id="PS51384"/>
    </source>
</evidence>
<organism evidence="3 4">
    <name type="scientific">Blastopirellula marina</name>
    <dbReference type="NCBI Taxonomy" id="124"/>
    <lineage>
        <taxon>Bacteria</taxon>
        <taxon>Pseudomonadati</taxon>
        <taxon>Planctomycetota</taxon>
        <taxon>Planctomycetia</taxon>
        <taxon>Pirellulales</taxon>
        <taxon>Pirellulaceae</taxon>
        <taxon>Blastopirellula</taxon>
    </lineage>
</organism>
<dbReference type="InterPro" id="IPR012165">
    <property type="entry name" value="Cyt_c3_hydrogenase_gsu"/>
</dbReference>
<proteinExistence type="predicted"/>
<feature type="binding site" evidence="1">
    <location>
        <position position="254"/>
    </location>
    <ligand>
        <name>[2Fe-2S] cluster</name>
        <dbReference type="ChEBI" id="CHEBI:190135"/>
    </ligand>
</feature>
<dbReference type="GO" id="GO:0016491">
    <property type="term" value="F:oxidoreductase activity"/>
    <property type="evidence" value="ECO:0007669"/>
    <property type="project" value="InterPro"/>
</dbReference>
<sequence>MNRMPTPTPTASPWLPRTYAVDEIIEEIPNVRTLRLVPETGTAPPFAPGQFNMVYMPGFGEAAISISSGVHELSALAHTIRAAGDVTGALLRLKPGDQLGLRGPFGRSWPLAQIIGNDVLLVAGGIGLAPLRPAIKYLLANRDNFGRLKLIYGSKTPADLLFQSEFAAWTAAGMEIEATVDRGTSAWKGHIGVVTDFMRPFPGRPGQTSVLTCGPEIMMRFVAREAILLGIDPDDIYVSLERNMKCAMGMCGVCQFGPEFICKDGPVFSFGRVAALMKLEDL</sequence>
<feature type="domain" description="FAD-binding FR-type" evidence="2">
    <location>
        <begin position="14"/>
        <end position="111"/>
    </location>
</feature>
<dbReference type="PRINTS" id="PR00406">
    <property type="entry name" value="CYTB5RDTASE"/>
</dbReference>
<dbReference type="GO" id="GO:0051537">
    <property type="term" value="F:2 iron, 2 sulfur cluster binding"/>
    <property type="evidence" value="ECO:0007669"/>
    <property type="project" value="UniProtKB-KW"/>
</dbReference>
<dbReference type="InterPro" id="IPR017927">
    <property type="entry name" value="FAD-bd_FR_type"/>
</dbReference>
<accession>A0A2S8GHM1</accession>
<dbReference type="SUPFAM" id="SSF63380">
    <property type="entry name" value="Riboflavin synthase domain-like"/>
    <property type="match status" value="1"/>
</dbReference>
<protein>
    <submittedName>
        <fullName evidence="3">Ni/Fe hydrogenase subunit gamma</fullName>
    </submittedName>
</protein>
<keyword evidence="1" id="KW-0001">2Fe-2S</keyword>
<dbReference type="InterPro" id="IPR050353">
    <property type="entry name" value="PyrK_electron_transfer"/>
</dbReference>
<dbReference type="Proteomes" id="UP000237819">
    <property type="component" value="Unassembled WGS sequence"/>
</dbReference>
<feature type="binding site" evidence="1">
    <location>
        <position position="246"/>
    </location>
    <ligand>
        <name>[2Fe-2S] cluster</name>
        <dbReference type="ChEBI" id="CHEBI:190135"/>
    </ligand>
</feature>
<dbReference type="InterPro" id="IPR017938">
    <property type="entry name" value="Riboflavin_synthase-like_b-brl"/>
</dbReference>
<comment type="caution">
    <text evidence="3">The sequence shown here is derived from an EMBL/GenBank/DDBJ whole genome shotgun (WGS) entry which is preliminary data.</text>
</comment>
<feature type="binding site" evidence="1">
    <location>
        <position position="251"/>
    </location>
    <ligand>
        <name>[2Fe-2S] cluster</name>
        <dbReference type="ChEBI" id="CHEBI:190135"/>
    </ligand>
</feature>
<dbReference type="InterPro" id="IPR001433">
    <property type="entry name" value="OxRdtase_FAD/NAD-bd"/>
</dbReference>
<keyword evidence="1" id="KW-0479">Metal-binding</keyword>
<dbReference type="PRINTS" id="PR00371">
    <property type="entry name" value="FPNCR"/>
</dbReference>
<dbReference type="OrthoDB" id="9796486at2"/>
<dbReference type="Pfam" id="PF10418">
    <property type="entry name" value="DHODB_Fe-S_bind"/>
    <property type="match status" value="1"/>
</dbReference>
<dbReference type="PIRSF" id="PIRSF006816">
    <property type="entry name" value="Cyc3_hyd_g"/>
    <property type="match status" value="1"/>
</dbReference>
<dbReference type="PANTHER" id="PTHR43513">
    <property type="entry name" value="DIHYDROOROTATE DEHYDROGENASE B (NAD(+)), ELECTRON TRANSFER SUBUNIT"/>
    <property type="match status" value="1"/>
</dbReference>
<reference evidence="3 4" key="1">
    <citation type="submission" date="2018-02" db="EMBL/GenBank/DDBJ databases">
        <title>Comparative genomes isolates from brazilian mangrove.</title>
        <authorList>
            <person name="Araujo J.E."/>
            <person name="Taketani R.G."/>
            <person name="Silva M.C.P."/>
            <person name="Loureco M.V."/>
            <person name="Andreote F.D."/>
        </authorList>
    </citation>
    <scope>NUCLEOTIDE SEQUENCE [LARGE SCALE GENOMIC DNA]</scope>
    <source>
        <strain evidence="3 4">Nap-Phe MGV</strain>
    </source>
</reference>
<dbReference type="EMBL" id="PUHZ01000022">
    <property type="protein sequence ID" value="PQO43942.1"/>
    <property type="molecule type" value="Genomic_DNA"/>
</dbReference>
<name>A0A2S8GHM1_9BACT</name>
<dbReference type="RefSeq" id="WP_105337698.1">
    <property type="nucleotide sequence ID" value="NZ_PUHZ01000022.1"/>
</dbReference>
<dbReference type="GO" id="GO:0006221">
    <property type="term" value="P:pyrimidine nucleotide biosynthetic process"/>
    <property type="evidence" value="ECO:0007669"/>
    <property type="project" value="InterPro"/>
</dbReference>
<dbReference type="SUPFAM" id="SSF52343">
    <property type="entry name" value="Ferredoxin reductase-like, C-terminal NADP-linked domain"/>
    <property type="match status" value="1"/>
</dbReference>
<dbReference type="Gene3D" id="3.40.50.80">
    <property type="entry name" value="Nucleotide-binding domain of ferredoxin-NADP reductase (FNR) module"/>
    <property type="match status" value="1"/>
</dbReference>
<dbReference type="CDD" id="cd06221">
    <property type="entry name" value="sulfite_reductase_like"/>
    <property type="match status" value="1"/>
</dbReference>